<dbReference type="PANTHER" id="PTHR30329">
    <property type="entry name" value="STATOR ELEMENT OF FLAGELLAR MOTOR COMPLEX"/>
    <property type="match status" value="1"/>
</dbReference>
<dbReference type="InterPro" id="IPR050330">
    <property type="entry name" value="Bact_OuterMem_StrucFunc"/>
</dbReference>
<accession>I5ARV8</accession>
<keyword evidence="10" id="KW-0966">Cell projection</keyword>
<evidence type="ECO:0000256" key="6">
    <source>
        <dbReference type="ARBA" id="ARBA00023136"/>
    </source>
</evidence>
<keyword evidence="11" id="KW-1185">Reference proteome</keyword>
<evidence type="ECO:0000256" key="4">
    <source>
        <dbReference type="ARBA" id="ARBA00022692"/>
    </source>
</evidence>
<keyword evidence="5" id="KW-1133">Transmembrane helix</keyword>
<dbReference type="Pfam" id="PF13677">
    <property type="entry name" value="MotB_plug"/>
    <property type="match status" value="1"/>
</dbReference>
<evidence type="ECO:0000256" key="7">
    <source>
        <dbReference type="PROSITE-ProRule" id="PRU00473"/>
    </source>
</evidence>
<reference evidence="10 11" key="2">
    <citation type="submission" date="2012-02" db="EMBL/GenBank/DDBJ databases">
        <title>Improved High-Quality Draft sequence of Eubacterium cellulosolvens 6.</title>
        <authorList>
            <consortium name="US DOE Joint Genome Institute"/>
            <person name="Lucas S."/>
            <person name="Han J."/>
            <person name="Lapidus A."/>
            <person name="Cheng J.-F."/>
            <person name="Goodwin L."/>
            <person name="Pitluck S."/>
            <person name="Peters L."/>
            <person name="Mikhailova N."/>
            <person name="Gu W."/>
            <person name="Detter J.C."/>
            <person name="Han C."/>
            <person name="Tapia R."/>
            <person name="Land M."/>
            <person name="Hauser L."/>
            <person name="Kyrpides N."/>
            <person name="Ivanova N."/>
            <person name="Pagani I."/>
            <person name="Johnson E."/>
            <person name="Mukhopadhyay B."/>
            <person name="Anderson I."/>
            <person name="Woyke T."/>
        </authorList>
    </citation>
    <scope>NUCLEOTIDE SEQUENCE [LARGE SCALE GENOMIC DNA]</scope>
    <source>
        <strain evidence="10 11">6</strain>
    </source>
</reference>
<dbReference type="InterPro" id="IPR006665">
    <property type="entry name" value="OmpA-like"/>
</dbReference>
<evidence type="ECO:0000256" key="8">
    <source>
        <dbReference type="SAM" id="MobiDB-lite"/>
    </source>
</evidence>
<dbReference type="HOGENOM" id="CLU_016890_0_2_9"/>
<keyword evidence="4" id="KW-0812">Transmembrane</keyword>
<dbReference type="Gene3D" id="3.30.1330.60">
    <property type="entry name" value="OmpA-like domain"/>
    <property type="match status" value="1"/>
</dbReference>
<evidence type="ECO:0000256" key="1">
    <source>
        <dbReference type="ARBA" id="ARBA00004162"/>
    </source>
</evidence>
<dbReference type="InterPro" id="IPR036737">
    <property type="entry name" value="OmpA-like_sf"/>
</dbReference>
<evidence type="ECO:0000313" key="10">
    <source>
        <dbReference type="EMBL" id="EIM56531.1"/>
    </source>
</evidence>
<keyword evidence="10" id="KW-0282">Flagellum</keyword>
<name>I5ARV8_EUBC6</name>
<dbReference type="STRING" id="633697.EubceDRAFT1_0692"/>
<feature type="domain" description="OmpA-like" evidence="9">
    <location>
        <begin position="121"/>
        <end position="246"/>
    </location>
</feature>
<keyword evidence="10" id="KW-0969">Cilium</keyword>
<evidence type="ECO:0000256" key="2">
    <source>
        <dbReference type="ARBA" id="ARBA00008914"/>
    </source>
</evidence>
<dbReference type="AlphaFoldDB" id="I5ARV8"/>
<sequence>MAKKKGGGGGDEGGNWMDTYGDLVTLLMTFFVLLYSMSSLDQSKWELFVKSIYPGMTDSDKDSAEMKLDAQVVSTSSVENIVAGESTMPENSVDDVNSLYIMFAQQMDAAGISDVQVSRGKDYTFIEFKNKAFFEGDSSALTASGRQALDIFCAVLAPEKDQVSQINIMGHTAAAQSAKTDSIRGDRMLASMRAAEVLVFIQEKNVIEPAKLVSMEYGEYRPIADNSTEEGRAANRRVEILLIDAGAEARNPDEYIEEMASGANSGTTVVTDGDPNTEVSFGEEAAASAVGSP</sequence>
<dbReference type="PROSITE" id="PS51123">
    <property type="entry name" value="OMPA_2"/>
    <property type="match status" value="1"/>
</dbReference>
<dbReference type="CDD" id="cd07185">
    <property type="entry name" value="OmpA_C-like"/>
    <property type="match status" value="1"/>
</dbReference>
<protein>
    <submittedName>
        <fullName evidence="10">Flagellar motor protein</fullName>
    </submittedName>
</protein>
<comment type="subcellular location">
    <subcellularLocation>
        <location evidence="1">Cell membrane</location>
        <topology evidence="1">Single-pass membrane protein</topology>
    </subcellularLocation>
</comment>
<evidence type="ECO:0000256" key="3">
    <source>
        <dbReference type="ARBA" id="ARBA00022475"/>
    </source>
</evidence>
<dbReference type="OrthoDB" id="9815217at2"/>
<dbReference type="EMBL" id="CM001487">
    <property type="protein sequence ID" value="EIM56531.1"/>
    <property type="molecule type" value="Genomic_DNA"/>
</dbReference>
<feature type="region of interest" description="Disordered" evidence="8">
    <location>
        <begin position="262"/>
        <end position="293"/>
    </location>
</feature>
<dbReference type="InterPro" id="IPR025713">
    <property type="entry name" value="MotB-like_N_dom"/>
</dbReference>
<gene>
    <name evidence="10" type="ORF">EubceDRAFT1_0692</name>
</gene>
<evidence type="ECO:0000256" key="5">
    <source>
        <dbReference type="ARBA" id="ARBA00022989"/>
    </source>
</evidence>
<dbReference type="SUPFAM" id="SSF103088">
    <property type="entry name" value="OmpA-like"/>
    <property type="match status" value="1"/>
</dbReference>
<proteinExistence type="inferred from homology"/>
<evidence type="ECO:0000259" key="9">
    <source>
        <dbReference type="PROSITE" id="PS51123"/>
    </source>
</evidence>
<reference evidence="10 11" key="1">
    <citation type="submission" date="2010-08" db="EMBL/GenBank/DDBJ databases">
        <authorList>
            <consortium name="US DOE Joint Genome Institute (JGI-PGF)"/>
            <person name="Lucas S."/>
            <person name="Copeland A."/>
            <person name="Lapidus A."/>
            <person name="Cheng J.-F."/>
            <person name="Bruce D."/>
            <person name="Goodwin L."/>
            <person name="Pitluck S."/>
            <person name="Land M.L."/>
            <person name="Hauser L."/>
            <person name="Chang Y.-J."/>
            <person name="Anderson I.J."/>
            <person name="Johnson E."/>
            <person name="Mulhopadhyay B."/>
            <person name="Kyrpides N."/>
            <person name="Woyke T.J."/>
        </authorList>
    </citation>
    <scope>NUCLEOTIDE SEQUENCE [LARGE SCALE GENOMIC DNA]</scope>
    <source>
        <strain evidence="10 11">6</strain>
    </source>
</reference>
<keyword evidence="3" id="KW-1003">Cell membrane</keyword>
<organism evidence="10 11">
    <name type="scientific">Eubacterium cellulosolvens (strain ATCC 43171 / JCM 9499 / 6)</name>
    <name type="common">Cillobacterium cellulosolvens</name>
    <dbReference type="NCBI Taxonomy" id="633697"/>
    <lineage>
        <taxon>Bacteria</taxon>
        <taxon>Bacillati</taxon>
        <taxon>Bacillota</taxon>
        <taxon>Clostridia</taxon>
        <taxon>Eubacteriales</taxon>
        <taxon>Eubacteriaceae</taxon>
        <taxon>Eubacterium</taxon>
    </lineage>
</organism>
<evidence type="ECO:0000313" key="11">
    <source>
        <dbReference type="Proteomes" id="UP000005753"/>
    </source>
</evidence>
<dbReference type="eggNOG" id="COG1360">
    <property type="taxonomic scope" value="Bacteria"/>
</dbReference>
<dbReference type="PANTHER" id="PTHR30329:SF21">
    <property type="entry name" value="LIPOPROTEIN YIAD-RELATED"/>
    <property type="match status" value="1"/>
</dbReference>
<dbReference type="GO" id="GO:0005886">
    <property type="term" value="C:plasma membrane"/>
    <property type="evidence" value="ECO:0007669"/>
    <property type="project" value="UniProtKB-SubCell"/>
</dbReference>
<dbReference type="Proteomes" id="UP000005753">
    <property type="component" value="Chromosome"/>
</dbReference>
<comment type="similarity">
    <text evidence="2">Belongs to the MotB family.</text>
</comment>
<keyword evidence="6 7" id="KW-0472">Membrane</keyword>
<dbReference type="Pfam" id="PF00691">
    <property type="entry name" value="OmpA"/>
    <property type="match status" value="1"/>
</dbReference>